<dbReference type="InterPro" id="IPR059122">
    <property type="entry name" value="Beta-prop_WDR5-like"/>
</dbReference>
<evidence type="ECO:0000259" key="4">
    <source>
        <dbReference type="Pfam" id="PF25175"/>
    </source>
</evidence>
<dbReference type="EMBL" id="MTSL01000065">
    <property type="protein sequence ID" value="PJF19409.1"/>
    <property type="molecule type" value="Genomic_DNA"/>
</dbReference>
<dbReference type="InterPro" id="IPR020472">
    <property type="entry name" value="WD40_PAC1"/>
</dbReference>
<dbReference type="PANTHER" id="PTHR22847">
    <property type="entry name" value="WD40 REPEAT PROTEIN"/>
    <property type="match status" value="1"/>
</dbReference>
<feature type="repeat" description="WD" evidence="3">
    <location>
        <begin position="141"/>
        <end position="182"/>
    </location>
</feature>
<dbReference type="PRINTS" id="PR00320">
    <property type="entry name" value="GPROTEINBRPT"/>
</dbReference>
<dbReference type="Proteomes" id="UP000240830">
    <property type="component" value="Unassembled WGS sequence"/>
</dbReference>
<dbReference type="PANTHER" id="PTHR22847:SF637">
    <property type="entry name" value="WD REPEAT DOMAIN 5B"/>
    <property type="match status" value="1"/>
</dbReference>
<evidence type="ECO:0000256" key="1">
    <source>
        <dbReference type="ARBA" id="ARBA00022574"/>
    </source>
</evidence>
<organism evidence="5 6">
    <name type="scientific">Paramicrosporidium saccamoebae</name>
    <dbReference type="NCBI Taxonomy" id="1246581"/>
    <lineage>
        <taxon>Eukaryota</taxon>
        <taxon>Fungi</taxon>
        <taxon>Fungi incertae sedis</taxon>
        <taxon>Cryptomycota</taxon>
        <taxon>Cryptomycota incertae sedis</taxon>
        <taxon>Paramicrosporidium</taxon>
    </lineage>
</organism>
<dbReference type="AlphaFoldDB" id="A0A2H9TNV9"/>
<feature type="repeat" description="WD" evidence="3">
    <location>
        <begin position="213"/>
        <end position="235"/>
    </location>
</feature>
<reference evidence="5 6" key="1">
    <citation type="submission" date="2016-10" db="EMBL/GenBank/DDBJ databases">
        <title>The genome of Paramicrosporidium saccamoebae is the missing link in understanding Cryptomycota and Microsporidia evolution.</title>
        <authorList>
            <person name="Quandt C.A."/>
            <person name="Beaudet D."/>
            <person name="Corsaro D."/>
            <person name="Michel R."/>
            <person name="Corradi N."/>
            <person name="James T."/>
        </authorList>
    </citation>
    <scope>NUCLEOTIDE SEQUENCE [LARGE SCALE GENOMIC DNA]</scope>
    <source>
        <strain evidence="5 6">KSL3</strain>
    </source>
</reference>
<dbReference type="SUPFAM" id="SSF50978">
    <property type="entry name" value="WD40 repeat-like"/>
    <property type="match status" value="1"/>
</dbReference>
<dbReference type="GO" id="GO:0042393">
    <property type="term" value="F:histone binding"/>
    <property type="evidence" value="ECO:0007669"/>
    <property type="project" value="TreeGrafter"/>
</dbReference>
<dbReference type="GO" id="GO:0048188">
    <property type="term" value="C:Set1C/COMPASS complex"/>
    <property type="evidence" value="ECO:0007669"/>
    <property type="project" value="TreeGrafter"/>
</dbReference>
<dbReference type="InterPro" id="IPR015943">
    <property type="entry name" value="WD40/YVTN_repeat-like_dom_sf"/>
</dbReference>
<feature type="repeat" description="WD" evidence="3">
    <location>
        <begin position="57"/>
        <end position="97"/>
    </location>
</feature>
<evidence type="ECO:0000256" key="2">
    <source>
        <dbReference type="ARBA" id="ARBA00022737"/>
    </source>
</evidence>
<dbReference type="STRING" id="1246581.A0A2H9TNV9"/>
<dbReference type="InterPro" id="IPR036322">
    <property type="entry name" value="WD40_repeat_dom_sf"/>
</dbReference>
<feature type="repeat" description="WD" evidence="3">
    <location>
        <begin position="98"/>
        <end position="139"/>
    </location>
</feature>
<feature type="domain" description="WDR5-like beta-propeller" evidence="4">
    <location>
        <begin position="2"/>
        <end position="269"/>
    </location>
</feature>
<sequence>MTARVWNVSTLDCTAVLKGHTRGLSDLAWSPSSHLATCSDDTDVRLWSSAGESLRTLSGHCNYVMAVAWGPTGMVASAGFDESVRIWDGRDGRCLRAIPAHSDPVTGVSFGPDGSLFVSSSYDGLIRVWDTATGRCLKTIVDDDNPSVSGVVFSLNGKYLLAATLDDTIRLWSLQTGKCVKSYSGHVNRKYCIPPNFVSIRTDDERSGGDMHVISGSEDGRILIWNLNSRTIVLDEKIYENPVIAVAAHPSRRLIATASMEPELSIKLFSF</sequence>
<dbReference type="Pfam" id="PF25175">
    <property type="entry name" value="Beta-prop_WDR5"/>
    <property type="match status" value="1"/>
</dbReference>
<dbReference type="PROSITE" id="PS50294">
    <property type="entry name" value="WD_REPEATS_REGION"/>
    <property type="match status" value="4"/>
</dbReference>
<dbReference type="PROSITE" id="PS50082">
    <property type="entry name" value="WD_REPEATS_2"/>
    <property type="match status" value="5"/>
</dbReference>
<proteinExistence type="predicted"/>
<accession>A0A2H9TNV9</accession>
<dbReference type="SMART" id="SM00320">
    <property type="entry name" value="WD40"/>
    <property type="match status" value="6"/>
</dbReference>
<comment type="caution">
    <text evidence="5">The sequence shown here is derived from an EMBL/GenBank/DDBJ whole genome shotgun (WGS) entry which is preliminary data.</text>
</comment>
<keyword evidence="2" id="KW-0677">Repeat</keyword>
<evidence type="ECO:0000313" key="5">
    <source>
        <dbReference type="EMBL" id="PJF19409.1"/>
    </source>
</evidence>
<protein>
    <submittedName>
        <fullName evidence="5">WD repeat-containing protein 5</fullName>
    </submittedName>
</protein>
<evidence type="ECO:0000313" key="6">
    <source>
        <dbReference type="Proteomes" id="UP000240830"/>
    </source>
</evidence>
<dbReference type="CDD" id="cd00200">
    <property type="entry name" value="WD40"/>
    <property type="match status" value="1"/>
</dbReference>
<dbReference type="InterPro" id="IPR001680">
    <property type="entry name" value="WD40_rpt"/>
</dbReference>
<feature type="repeat" description="WD" evidence="3">
    <location>
        <begin position="17"/>
        <end position="48"/>
    </location>
</feature>
<keyword evidence="6" id="KW-1185">Reference proteome</keyword>
<gene>
    <name evidence="5" type="ORF">PSACC_00766</name>
</gene>
<dbReference type="OrthoDB" id="674604at2759"/>
<evidence type="ECO:0000256" key="3">
    <source>
        <dbReference type="PROSITE-ProRule" id="PRU00221"/>
    </source>
</evidence>
<dbReference type="Gene3D" id="2.130.10.10">
    <property type="entry name" value="YVTN repeat-like/Quinoprotein amine dehydrogenase"/>
    <property type="match status" value="1"/>
</dbReference>
<keyword evidence="1 3" id="KW-0853">WD repeat</keyword>
<name>A0A2H9TNV9_9FUNG</name>